<comment type="pathway">
    <text evidence="8">Amino-acid biosynthesis; L-arginine biosynthesis; N(2)-acetyl-L-ornithine from L-glutamate: step 1/4.</text>
</comment>
<dbReference type="InterPro" id="IPR016117">
    <property type="entry name" value="ArgJ-like_dom_sf"/>
</dbReference>
<dbReference type="InterPro" id="IPR042195">
    <property type="entry name" value="ArgJ_beta_C"/>
</dbReference>
<comment type="PTM">
    <text evidence="8">The alpha and beta chains are autoproteolytically processed from a single precursor protein within the mitochondrion.</text>
</comment>
<comment type="similarity">
    <text evidence="1 8">Belongs to the ArgJ family.</text>
</comment>
<evidence type="ECO:0000313" key="9">
    <source>
        <dbReference type="EMBL" id="KAL2916381.1"/>
    </source>
</evidence>
<evidence type="ECO:0000313" key="10">
    <source>
        <dbReference type="Proteomes" id="UP001527925"/>
    </source>
</evidence>
<feature type="binding site" evidence="8">
    <location>
        <position position="187"/>
    </location>
    <ligand>
        <name>substrate</name>
    </ligand>
</feature>
<feature type="binding site" evidence="8">
    <location>
        <position position="312"/>
    </location>
    <ligand>
        <name>substrate</name>
    </ligand>
</feature>
<feature type="binding site" evidence="8">
    <location>
        <position position="440"/>
    </location>
    <ligand>
        <name>substrate</name>
    </ligand>
</feature>
<comment type="pathway">
    <text evidence="8">Amino-acid biosynthesis; L-arginine biosynthesis; L-ornithine and N-acetyl-L-glutamate from L-glutamate and N(2)-acetyl-L-ornithine (cyclic): step 1/1.</text>
</comment>
<keyword evidence="8" id="KW-0496">Mitochondrion</keyword>
<keyword evidence="4 8" id="KW-0808">Transferase</keyword>
<comment type="catalytic activity">
    <reaction evidence="8">
        <text>L-glutamate + acetyl-CoA = N-acetyl-L-glutamate + CoA + H(+)</text>
        <dbReference type="Rhea" id="RHEA:24292"/>
        <dbReference type="ChEBI" id="CHEBI:15378"/>
        <dbReference type="ChEBI" id="CHEBI:29985"/>
        <dbReference type="ChEBI" id="CHEBI:44337"/>
        <dbReference type="ChEBI" id="CHEBI:57287"/>
        <dbReference type="ChEBI" id="CHEBI:57288"/>
        <dbReference type="EC" id="2.3.1.1"/>
    </reaction>
</comment>
<dbReference type="Gene3D" id="3.60.70.12">
    <property type="entry name" value="L-amino peptidase D-ALA esterase/amidase"/>
    <property type="match status" value="1"/>
</dbReference>
<dbReference type="PANTHER" id="PTHR23100">
    <property type="entry name" value="ARGININE BIOSYNTHESIS BIFUNCTIONAL PROTEIN ARGJ"/>
    <property type="match status" value="1"/>
</dbReference>
<dbReference type="InterPro" id="IPR002813">
    <property type="entry name" value="Arg_biosynth_ArgJ"/>
</dbReference>
<feature type="binding site" evidence="8">
    <location>
        <position position="445"/>
    </location>
    <ligand>
        <name>substrate</name>
    </ligand>
</feature>
<comment type="catalytic activity">
    <reaction evidence="8">
        <text>N(2)-acetyl-L-ornithine + L-glutamate = N-acetyl-L-glutamate + L-ornithine</text>
        <dbReference type="Rhea" id="RHEA:15349"/>
        <dbReference type="ChEBI" id="CHEBI:29985"/>
        <dbReference type="ChEBI" id="CHEBI:44337"/>
        <dbReference type="ChEBI" id="CHEBI:46911"/>
        <dbReference type="ChEBI" id="CHEBI:57805"/>
        <dbReference type="EC" id="2.3.1.35"/>
    </reaction>
</comment>
<dbReference type="NCBIfam" id="NF003802">
    <property type="entry name" value="PRK05388.1"/>
    <property type="match status" value="1"/>
</dbReference>
<comment type="subunit">
    <text evidence="8">Heterodimer of an alpha and a beta chain.</text>
</comment>
<dbReference type="HAMAP" id="MF_01106">
    <property type="entry name" value="ArgJ"/>
    <property type="match status" value="1"/>
</dbReference>
<feature type="binding site" evidence="8">
    <location>
        <position position="214"/>
    </location>
    <ligand>
        <name>substrate</name>
    </ligand>
</feature>
<feature type="binding site" evidence="8">
    <location>
        <position position="225"/>
    </location>
    <ligand>
        <name>substrate</name>
    </ligand>
</feature>
<comment type="caution">
    <text evidence="9">The sequence shown here is derived from an EMBL/GenBank/DDBJ whole genome shotgun (WGS) entry which is preliminary data.</text>
</comment>
<keyword evidence="3 8" id="KW-0028">Amino-acid biosynthesis</keyword>
<name>A0ABR4NAA9_9FUNG</name>
<feature type="active site" description="Nucleophile" evidence="8">
    <location>
        <position position="225"/>
    </location>
</feature>
<dbReference type="EMBL" id="JADGIZ020000017">
    <property type="protein sequence ID" value="KAL2916381.1"/>
    <property type="molecule type" value="Genomic_DNA"/>
</dbReference>
<gene>
    <name evidence="9" type="primary">ECM42</name>
    <name evidence="9" type="ORF">HK105_204137</name>
</gene>
<comment type="function">
    <text evidence="8">Catalyzes two activities which are involved in the cyclic version of arginine biosynthesis: the synthesis of acetylglutamate from glutamate and acetyl-CoA, and of ornithine by transacetylation between acetylornithine and glutamate.</text>
</comment>
<protein>
    <recommendedName>
        <fullName evidence="8">Arginine biosynthesis bifunctional protein ArgJ, mitochondrial</fullName>
    </recommendedName>
    <domain>
        <recommendedName>
            <fullName evidence="8">Glutamate N-acetyltransferase</fullName>
            <shortName evidence="8">GAT</shortName>
            <ecNumber evidence="8">2.3.1.35</ecNumber>
        </recommendedName>
        <alternativeName>
            <fullName evidence="8">Ornithine acetyltransferase</fullName>
            <shortName evidence="8">OATase</shortName>
        </alternativeName>
        <alternativeName>
            <fullName evidence="8">Ornithine transacetylase</fullName>
        </alternativeName>
    </domain>
    <domain>
        <recommendedName>
            <fullName evidence="8">Amino-acid acetyltransferase</fullName>
            <ecNumber evidence="8">2.3.1.1</ecNumber>
        </recommendedName>
        <alternativeName>
            <fullName evidence="8">N-acetylglutamate synthase</fullName>
            <shortName evidence="8">AGS</shortName>
        </alternativeName>
    </domain>
    <component>
        <recommendedName>
            <fullName evidence="8">Arginine biosynthesis bifunctional protein ArgJ alpha chain</fullName>
        </recommendedName>
    </component>
    <component>
        <recommendedName>
            <fullName evidence="8">Arginine biosynthesis bifunctional protein ArgJ beta chain</fullName>
        </recommendedName>
    </component>
</protein>
<dbReference type="CDD" id="cd02152">
    <property type="entry name" value="OAT"/>
    <property type="match status" value="1"/>
</dbReference>
<comment type="subcellular location">
    <subcellularLocation>
        <location evidence="8">Mitochondrion matrix</location>
    </subcellularLocation>
</comment>
<evidence type="ECO:0000256" key="5">
    <source>
        <dbReference type="ARBA" id="ARBA00022813"/>
    </source>
</evidence>
<dbReference type="Proteomes" id="UP001527925">
    <property type="component" value="Unassembled WGS sequence"/>
</dbReference>
<keyword evidence="2 8" id="KW-0055">Arginine biosynthesis</keyword>
<keyword evidence="5 8" id="KW-0068">Autocatalytic cleavage</keyword>
<feature type="site" description="Involved in the stabilization of negative charge on the oxyanion by the formation of the oxyanion hole" evidence="8">
    <location>
        <position position="148"/>
    </location>
</feature>
<dbReference type="EC" id="2.3.1.1" evidence="8"/>
<dbReference type="Pfam" id="PF01960">
    <property type="entry name" value="ArgJ"/>
    <property type="match status" value="1"/>
</dbReference>
<evidence type="ECO:0000256" key="4">
    <source>
        <dbReference type="ARBA" id="ARBA00022679"/>
    </source>
</evidence>
<keyword evidence="10" id="KW-1185">Reference proteome</keyword>
<evidence type="ECO:0000256" key="6">
    <source>
        <dbReference type="ARBA" id="ARBA00023268"/>
    </source>
</evidence>
<feature type="site" description="Involved in the stabilization of negative charge on the oxyanion by the formation of the oxyanion hole" evidence="8">
    <location>
        <position position="149"/>
    </location>
</feature>
<organism evidence="9 10">
    <name type="scientific">Polyrhizophydium stewartii</name>
    <dbReference type="NCBI Taxonomy" id="2732419"/>
    <lineage>
        <taxon>Eukaryota</taxon>
        <taxon>Fungi</taxon>
        <taxon>Fungi incertae sedis</taxon>
        <taxon>Chytridiomycota</taxon>
        <taxon>Chytridiomycota incertae sedis</taxon>
        <taxon>Chytridiomycetes</taxon>
        <taxon>Rhizophydiales</taxon>
        <taxon>Rhizophydiales incertae sedis</taxon>
        <taxon>Polyrhizophydium</taxon>
    </lineage>
</organism>
<dbReference type="NCBIfam" id="TIGR00120">
    <property type="entry name" value="ArgJ"/>
    <property type="match status" value="1"/>
</dbReference>
<feature type="chain" id="PRO_5044924308" description="Arginine biosynthesis bifunctional protein ArgJ alpha chain" evidence="8">
    <location>
        <begin position="1"/>
        <end position="224"/>
    </location>
</feature>
<evidence type="ECO:0000256" key="1">
    <source>
        <dbReference type="ARBA" id="ARBA00006774"/>
    </source>
</evidence>
<sequence>MALQRRMLSAGHLGAAGAYPPAKARFVPSTGTFPAGFVAGATATGVKKSGAKDLALVASPAHPCTVAAVFTTNRFCAAPVQVSRCVLAATHGTGLRAVLVNSGCANACTGQRGLDDAWRLARLVDESLGGPPQAAAPPDAAGTLVMSTGVIGQPLQMDKIERGVRSLVGHTGASLASWLAVAEGIMTTDTFPKLLSREFRAPSGATYRMAGWSKGAGMIHPNMATLLSAVFTDASVSKPVLDAAVKFAADRSFNAISIDGDTSTNDTFAVVANGASDAPLIDATIGPDFDAFRDNLTAFAADLAKLIVRDGEGATKFVEIHVKGARSFAEAKTVASTIATSPLVKTAIYGKDANWGRIVCAVGYSGVDVDPSKVNLHFATLSGTYSQHLFKDGAPFDVSEETAAKILEEEDILITVDLGLGSEDARMYTCDFSHEYVSINADYRS</sequence>
<feature type="chain" id="PRO_5044924309" description="Arginine biosynthesis bifunctional protein ArgJ beta chain" evidence="8">
    <location>
        <begin position="225"/>
        <end position="445"/>
    </location>
</feature>
<evidence type="ECO:0000256" key="8">
    <source>
        <dbReference type="HAMAP-Rule" id="MF_03124"/>
    </source>
</evidence>
<reference evidence="9 10" key="1">
    <citation type="submission" date="2023-09" db="EMBL/GenBank/DDBJ databases">
        <title>Pangenome analysis of Batrachochytrium dendrobatidis and related Chytrids.</title>
        <authorList>
            <person name="Yacoub M.N."/>
            <person name="Stajich J.E."/>
            <person name="James T.Y."/>
        </authorList>
    </citation>
    <scope>NUCLEOTIDE SEQUENCE [LARGE SCALE GENOMIC DNA]</scope>
    <source>
        <strain evidence="9 10">JEL0888</strain>
    </source>
</reference>
<accession>A0ABR4NAA9</accession>
<proteinExistence type="inferred from homology"/>
<evidence type="ECO:0000256" key="2">
    <source>
        <dbReference type="ARBA" id="ARBA00022571"/>
    </source>
</evidence>
<feature type="site" description="Cleavage; by autolysis" evidence="8">
    <location>
        <begin position="224"/>
        <end position="225"/>
    </location>
</feature>
<dbReference type="EC" id="2.3.1.35" evidence="8"/>
<dbReference type="PANTHER" id="PTHR23100:SF0">
    <property type="entry name" value="ARGININE BIOSYNTHESIS BIFUNCTIONAL PROTEIN ARGJ, MITOCHONDRIAL"/>
    <property type="match status" value="1"/>
</dbReference>
<dbReference type="Gene3D" id="3.10.20.340">
    <property type="entry name" value="ArgJ beta chain, C-terminal domain"/>
    <property type="match status" value="1"/>
</dbReference>
<keyword evidence="7 8" id="KW-0012">Acyltransferase</keyword>
<keyword evidence="6 8" id="KW-0511">Multifunctional enzyme</keyword>
<evidence type="ECO:0000256" key="7">
    <source>
        <dbReference type="ARBA" id="ARBA00023315"/>
    </source>
</evidence>
<dbReference type="SUPFAM" id="SSF56266">
    <property type="entry name" value="DmpA/ArgJ-like"/>
    <property type="match status" value="1"/>
</dbReference>
<evidence type="ECO:0000256" key="3">
    <source>
        <dbReference type="ARBA" id="ARBA00022605"/>
    </source>
</evidence>